<proteinExistence type="predicted"/>
<dbReference type="PROSITE" id="PS50075">
    <property type="entry name" value="CARRIER"/>
    <property type="match status" value="1"/>
</dbReference>
<dbReference type="SUPFAM" id="SSF47336">
    <property type="entry name" value="ACP-like"/>
    <property type="match status" value="1"/>
</dbReference>
<protein>
    <recommendedName>
        <fullName evidence="1">Carrier domain-containing protein</fullName>
    </recommendedName>
</protein>
<dbReference type="Proteomes" id="UP001500459">
    <property type="component" value="Unassembled WGS sequence"/>
</dbReference>
<dbReference type="Pfam" id="PF00550">
    <property type="entry name" value="PP-binding"/>
    <property type="match status" value="1"/>
</dbReference>
<name>A0ABP6UL11_9FLAO</name>
<comment type="caution">
    <text evidence="2">The sequence shown here is derived from an EMBL/GenBank/DDBJ whole genome shotgun (WGS) entry which is preliminary data.</text>
</comment>
<evidence type="ECO:0000259" key="1">
    <source>
        <dbReference type="PROSITE" id="PS50075"/>
    </source>
</evidence>
<feature type="domain" description="Carrier" evidence="1">
    <location>
        <begin position="1"/>
        <end position="74"/>
    </location>
</feature>
<organism evidence="2 3">
    <name type="scientific">Aquimarina addita</name>
    <dbReference type="NCBI Taxonomy" id="870485"/>
    <lineage>
        <taxon>Bacteria</taxon>
        <taxon>Pseudomonadati</taxon>
        <taxon>Bacteroidota</taxon>
        <taxon>Flavobacteriia</taxon>
        <taxon>Flavobacteriales</taxon>
        <taxon>Flavobacteriaceae</taxon>
        <taxon>Aquimarina</taxon>
    </lineage>
</organism>
<gene>
    <name evidence="2" type="ORF">GCM10022393_20530</name>
</gene>
<keyword evidence="3" id="KW-1185">Reference proteome</keyword>
<evidence type="ECO:0000313" key="3">
    <source>
        <dbReference type="Proteomes" id="UP001500459"/>
    </source>
</evidence>
<dbReference type="RefSeq" id="WP_344927105.1">
    <property type="nucleotide sequence ID" value="NZ_BAABCW010000007.1"/>
</dbReference>
<dbReference type="InterPro" id="IPR009081">
    <property type="entry name" value="PP-bd_ACP"/>
</dbReference>
<evidence type="ECO:0000313" key="2">
    <source>
        <dbReference type="EMBL" id="GAA3508757.1"/>
    </source>
</evidence>
<dbReference type="EMBL" id="BAABCW010000007">
    <property type="protein sequence ID" value="GAA3508757.1"/>
    <property type="molecule type" value="Genomic_DNA"/>
</dbReference>
<dbReference type="InterPro" id="IPR036736">
    <property type="entry name" value="ACP-like_sf"/>
</dbReference>
<accession>A0ABP6UL11</accession>
<sequence length="74" mass="8405">MKLESFIENFKDQLEDTSVPISAETNFKDLDNWDSLTTMLVIGMVKTDYDTDITATEIGECNTVLDLFNHIINS</sequence>
<dbReference type="Gene3D" id="1.10.1200.10">
    <property type="entry name" value="ACP-like"/>
    <property type="match status" value="1"/>
</dbReference>
<reference evidence="3" key="1">
    <citation type="journal article" date="2019" name="Int. J. Syst. Evol. Microbiol.">
        <title>The Global Catalogue of Microorganisms (GCM) 10K type strain sequencing project: providing services to taxonomists for standard genome sequencing and annotation.</title>
        <authorList>
            <consortium name="The Broad Institute Genomics Platform"/>
            <consortium name="The Broad Institute Genome Sequencing Center for Infectious Disease"/>
            <person name="Wu L."/>
            <person name="Ma J."/>
        </authorList>
    </citation>
    <scope>NUCLEOTIDE SEQUENCE [LARGE SCALE GENOMIC DNA]</scope>
    <source>
        <strain evidence="3">JCM 17106</strain>
    </source>
</reference>